<dbReference type="KEGG" id="amob:HG15A2_31660"/>
<evidence type="ECO:0000259" key="5">
    <source>
        <dbReference type="SMART" id="SM00563"/>
    </source>
</evidence>
<dbReference type="SMART" id="SM00563">
    <property type="entry name" value="PlsC"/>
    <property type="match status" value="1"/>
</dbReference>
<gene>
    <name evidence="6" type="primary">plsC</name>
    <name evidence="6" type="ORF">HG15A2_31660</name>
</gene>
<dbReference type="Proteomes" id="UP000319852">
    <property type="component" value="Chromosome"/>
</dbReference>
<dbReference type="GO" id="GO:0003841">
    <property type="term" value="F:1-acylglycerol-3-phosphate O-acyltransferase activity"/>
    <property type="evidence" value="ECO:0007669"/>
    <property type="project" value="UniProtKB-EC"/>
</dbReference>
<keyword evidence="3 6" id="KW-0012">Acyltransferase</keyword>
<comment type="pathway">
    <text evidence="1">Lipid metabolism.</text>
</comment>
<dbReference type="PANTHER" id="PTHR10434">
    <property type="entry name" value="1-ACYL-SN-GLYCEROL-3-PHOSPHATE ACYLTRANSFERASE"/>
    <property type="match status" value="1"/>
</dbReference>
<dbReference type="EMBL" id="CP036263">
    <property type="protein sequence ID" value="QDS99835.1"/>
    <property type="molecule type" value="Genomic_DNA"/>
</dbReference>
<feature type="transmembrane region" description="Helical" evidence="4">
    <location>
        <begin position="17"/>
        <end position="35"/>
    </location>
</feature>
<keyword evidence="4" id="KW-1133">Transmembrane helix</keyword>
<reference evidence="6 7" key="1">
    <citation type="submission" date="2019-02" db="EMBL/GenBank/DDBJ databases">
        <title>Deep-cultivation of Planctomycetes and their phenomic and genomic characterization uncovers novel biology.</title>
        <authorList>
            <person name="Wiegand S."/>
            <person name="Jogler M."/>
            <person name="Boedeker C."/>
            <person name="Pinto D."/>
            <person name="Vollmers J."/>
            <person name="Rivas-Marin E."/>
            <person name="Kohn T."/>
            <person name="Peeters S.H."/>
            <person name="Heuer A."/>
            <person name="Rast P."/>
            <person name="Oberbeckmann S."/>
            <person name="Bunk B."/>
            <person name="Jeske O."/>
            <person name="Meyerdierks A."/>
            <person name="Storesund J.E."/>
            <person name="Kallscheuer N."/>
            <person name="Luecker S."/>
            <person name="Lage O.M."/>
            <person name="Pohl T."/>
            <person name="Merkel B.J."/>
            <person name="Hornburger P."/>
            <person name="Mueller R.-W."/>
            <person name="Bruemmer F."/>
            <person name="Labrenz M."/>
            <person name="Spormann A.M."/>
            <person name="Op den Camp H."/>
            <person name="Overmann J."/>
            <person name="Amann R."/>
            <person name="Jetten M.S.M."/>
            <person name="Mascher T."/>
            <person name="Medema M.H."/>
            <person name="Devos D.P."/>
            <person name="Kaster A.-K."/>
            <person name="Ovreas L."/>
            <person name="Rohde M."/>
            <person name="Galperin M.Y."/>
            <person name="Jogler C."/>
        </authorList>
    </citation>
    <scope>NUCLEOTIDE SEQUENCE [LARGE SCALE GENOMIC DNA]</scope>
    <source>
        <strain evidence="6 7">HG15A2</strain>
    </source>
</reference>
<accession>A0A517MY70</accession>
<dbReference type="OrthoDB" id="9803035at2"/>
<protein>
    <submittedName>
        <fullName evidence="6">1-acyl-sn-glycerol-3-phosphate acyltransferase</fullName>
        <ecNumber evidence="6">2.3.1.51</ecNumber>
    </submittedName>
</protein>
<evidence type="ECO:0000256" key="1">
    <source>
        <dbReference type="ARBA" id="ARBA00005189"/>
    </source>
</evidence>
<name>A0A517MY70_9BACT</name>
<feature type="domain" description="Phospholipid/glycerol acyltransferase" evidence="5">
    <location>
        <begin position="93"/>
        <end position="205"/>
    </location>
</feature>
<dbReference type="AlphaFoldDB" id="A0A517MY70"/>
<dbReference type="EC" id="2.3.1.51" evidence="6"/>
<dbReference type="SUPFAM" id="SSF69593">
    <property type="entry name" value="Glycerol-3-phosphate (1)-acyltransferase"/>
    <property type="match status" value="1"/>
</dbReference>
<keyword evidence="2 6" id="KW-0808">Transferase</keyword>
<organism evidence="6 7">
    <name type="scientific">Adhaeretor mobilis</name>
    <dbReference type="NCBI Taxonomy" id="1930276"/>
    <lineage>
        <taxon>Bacteria</taxon>
        <taxon>Pseudomonadati</taxon>
        <taxon>Planctomycetota</taxon>
        <taxon>Planctomycetia</taxon>
        <taxon>Pirellulales</taxon>
        <taxon>Lacipirellulaceae</taxon>
        <taxon>Adhaeretor</taxon>
    </lineage>
</organism>
<dbReference type="PANTHER" id="PTHR10434:SF66">
    <property type="entry name" value="PHOSPHOLIPID_GLYCEROL ACYLTRANSFERASE DOMAIN-CONTAINING PROTEIN"/>
    <property type="match status" value="1"/>
</dbReference>
<dbReference type="CDD" id="cd07989">
    <property type="entry name" value="LPLAT_AGPAT-like"/>
    <property type="match status" value="1"/>
</dbReference>
<evidence type="ECO:0000256" key="4">
    <source>
        <dbReference type="SAM" id="Phobius"/>
    </source>
</evidence>
<evidence type="ECO:0000313" key="6">
    <source>
        <dbReference type="EMBL" id="QDS99835.1"/>
    </source>
</evidence>
<sequence>MNNERRTTPGLWPRIRLGWRIAAFLTATVALYLGLRLDGLFRRRLSKIERINLWVPRWARTFLWLFGVHVEARGPHLDAKQLYPGCDSNGVGRIFVANHRSAIDIPVVLSLFAGHAISRHDLANWPLFGSLGKQVGTLYVDRSSRRSGAEVLGEVDASLKSGEGVVMFPEGTSHLGDDVHAFRPGAFKAAERAGAQLVPWAIAYEDDDAHYYHESFTNHLLRIGTRRRLHVAVVAAEPISPDGRTAIEVRDAVQEQVQAMVHEARSLIQPSYTKAVTQAKPLADVSL</sequence>
<dbReference type="GO" id="GO:0006654">
    <property type="term" value="P:phosphatidic acid biosynthetic process"/>
    <property type="evidence" value="ECO:0007669"/>
    <property type="project" value="TreeGrafter"/>
</dbReference>
<evidence type="ECO:0000313" key="7">
    <source>
        <dbReference type="Proteomes" id="UP000319852"/>
    </source>
</evidence>
<dbReference type="Pfam" id="PF01553">
    <property type="entry name" value="Acyltransferase"/>
    <property type="match status" value="1"/>
</dbReference>
<evidence type="ECO:0000256" key="3">
    <source>
        <dbReference type="ARBA" id="ARBA00023315"/>
    </source>
</evidence>
<dbReference type="RefSeq" id="WP_145060999.1">
    <property type="nucleotide sequence ID" value="NZ_CP036263.1"/>
</dbReference>
<evidence type="ECO:0000256" key="2">
    <source>
        <dbReference type="ARBA" id="ARBA00022679"/>
    </source>
</evidence>
<proteinExistence type="predicted"/>
<keyword evidence="4" id="KW-0812">Transmembrane</keyword>
<keyword evidence="4" id="KW-0472">Membrane</keyword>
<keyword evidence="7" id="KW-1185">Reference proteome</keyword>
<dbReference type="InterPro" id="IPR002123">
    <property type="entry name" value="Plipid/glycerol_acylTrfase"/>
</dbReference>